<proteinExistence type="predicted"/>
<name>A0A0F9H3T1_9ZZZZ</name>
<comment type="caution">
    <text evidence="1">The sequence shown here is derived from an EMBL/GenBank/DDBJ whole genome shotgun (WGS) entry which is preliminary data.</text>
</comment>
<reference evidence="1" key="1">
    <citation type="journal article" date="2015" name="Nature">
        <title>Complex archaea that bridge the gap between prokaryotes and eukaryotes.</title>
        <authorList>
            <person name="Spang A."/>
            <person name="Saw J.H."/>
            <person name="Jorgensen S.L."/>
            <person name="Zaremba-Niedzwiedzka K."/>
            <person name="Martijn J."/>
            <person name="Lind A.E."/>
            <person name="van Eijk R."/>
            <person name="Schleper C."/>
            <person name="Guy L."/>
            <person name="Ettema T.J."/>
        </authorList>
    </citation>
    <scope>NUCLEOTIDE SEQUENCE</scope>
</reference>
<protein>
    <submittedName>
        <fullName evidence="1">Uncharacterized protein</fullName>
    </submittedName>
</protein>
<dbReference type="EMBL" id="LAZR01024100">
    <property type="protein sequence ID" value="KKL76270.1"/>
    <property type="molecule type" value="Genomic_DNA"/>
</dbReference>
<gene>
    <name evidence="1" type="ORF">LCGC14_2046610</name>
</gene>
<sequence length="395" mass="44078">DLTGRGTLPTKLEEIAPLLNAVFFSPRLNMARVSVPIDVITTAPKGRMINKTLARELATWIGSTVGTLWLLSMLKGVEVEKDMRSSDWGKIRIGDMRIDPWAGYSPMVRVMAQLMTGERKVTDTGDIKGVDASEVITRFIQSKFAPPAGLVADLMKGETFTGEPLEATAAGLMREMSHVLAPMVLEDLVDAIKYQGLMEGTLAGTLAFNGVGVQTYPMTDNKKLKMYKNELTYQITGQKWDEVGPEMQEVIRDFHPQVGMREQKIQAERTNYGFIAKLLEEQRDAGDGVLDSLPITVQKEMKASGVDVGGLSRRIGTDWSLNDERYSEYQSGVSKLLNHVIPKVIAHRRWGQITETQRNEILNYLVDEAKKTVRDGITDNANRQDLLSLEQLYAR</sequence>
<evidence type="ECO:0000313" key="1">
    <source>
        <dbReference type="EMBL" id="KKL76270.1"/>
    </source>
</evidence>
<organism evidence="1">
    <name type="scientific">marine sediment metagenome</name>
    <dbReference type="NCBI Taxonomy" id="412755"/>
    <lineage>
        <taxon>unclassified sequences</taxon>
        <taxon>metagenomes</taxon>
        <taxon>ecological metagenomes</taxon>
    </lineage>
</organism>
<accession>A0A0F9H3T1</accession>
<feature type="non-terminal residue" evidence="1">
    <location>
        <position position="1"/>
    </location>
</feature>
<dbReference type="AlphaFoldDB" id="A0A0F9H3T1"/>